<name>A0A7X9XDD7_9BACT</name>
<dbReference type="AlphaFoldDB" id="A0A7X9XDD7"/>
<evidence type="ECO:0000313" key="1">
    <source>
        <dbReference type="EMBL" id="NME72539.1"/>
    </source>
</evidence>
<accession>A0A7X9XDD7</accession>
<reference evidence="1 2" key="1">
    <citation type="submission" date="2020-04" db="EMBL/GenBank/DDBJ databases">
        <title>Flammeovirga sp. SR4, a novel species isolated from seawater.</title>
        <authorList>
            <person name="Wang X."/>
        </authorList>
    </citation>
    <scope>NUCLEOTIDE SEQUENCE [LARGE SCALE GENOMIC DNA]</scope>
    <source>
        <strain evidence="1 2">ATCC 23126</strain>
    </source>
</reference>
<comment type="caution">
    <text evidence="1">The sequence shown here is derived from an EMBL/GenBank/DDBJ whole genome shotgun (WGS) entry which is preliminary data.</text>
</comment>
<evidence type="ECO:0000313" key="2">
    <source>
        <dbReference type="Proteomes" id="UP000576082"/>
    </source>
</evidence>
<keyword evidence="2" id="KW-1185">Reference proteome</keyword>
<dbReference type="Proteomes" id="UP000576082">
    <property type="component" value="Unassembled WGS sequence"/>
</dbReference>
<organism evidence="1 2">
    <name type="scientific">Flammeovirga aprica JL-4</name>
    <dbReference type="NCBI Taxonomy" id="694437"/>
    <lineage>
        <taxon>Bacteria</taxon>
        <taxon>Pseudomonadati</taxon>
        <taxon>Bacteroidota</taxon>
        <taxon>Cytophagia</taxon>
        <taxon>Cytophagales</taxon>
        <taxon>Flammeovirgaceae</taxon>
        <taxon>Flammeovirga</taxon>
    </lineage>
</organism>
<sequence length="60" mass="7008">MKKGFKVFIHNRETGIADVQHFDSWYSAKKHYFEKSWSNECRIENAYGKIVAENLTGTPV</sequence>
<protein>
    <submittedName>
        <fullName evidence="1">Uncharacterized protein</fullName>
    </submittedName>
</protein>
<dbReference type="RefSeq" id="WP_169660726.1">
    <property type="nucleotide sequence ID" value="NZ_JABANE010000173.1"/>
</dbReference>
<gene>
    <name evidence="1" type="ORF">HHU12_31550</name>
</gene>
<proteinExistence type="predicted"/>
<dbReference type="EMBL" id="JABANE010000173">
    <property type="protein sequence ID" value="NME72539.1"/>
    <property type="molecule type" value="Genomic_DNA"/>
</dbReference>